<evidence type="ECO:0000259" key="7">
    <source>
        <dbReference type="PROSITE" id="PS51309"/>
    </source>
</evidence>
<dbReference type="PANTHER" id="PTHR48027">
    <property type="entry name" value="HETEROGENEOUS NUCLEAR RIBONUCLEOPROTEIN 87F-RELATED"/>
    <property type="match status" value="1"/>
</dbReference>
<protein>
    <submittedName>
        <fullName evidence="8">Uncharacterized protein</fullName>
    </submittedName>
</protein>
<dbReference type="InterPro" id="IPR002004">
    <property type="entry name" value="PABP_HYD_C"/>
</dbReference>
<keyword evidence="2" id="KW-0677">Repeat</keyword>
<feature type="domain" description="RRM" evidence="6">
    <location>
        <begin position="243"/>
        <end position="321"/>
    </location>
</feature>
<reference evidence="8 9" key="1">
    <citation type="submission" date="2016-07" db="EMBL/GenBank/DDBJ databases">
        <title>Pervasive Adenine N6-methylation of Active Genes in Fungi.</title>
        <authorList>
            <consortium name="DOE Joint Genome Institute"/>
            <person name="Mondo S.J."/>
            <person name="Dannebaum R.O."/>
            <person name="Kuo R.C."/>
            <person name="Labutti K."/>
            <person name="Haridas S."/>
            <person name="Kuo A."/>
            <person name="Salamov A."/>
            <person name="Ahrendt S.R."/>
            <person name="Lipzen A."/>
            <person name="Sullivan W."/>
            <person name="Andreopoulos W.B."/>
            <person name="Clum A."/>
            <person name="Lindquist E."/>
            <person name="Daum C."/>
            <person name="Ramamoorthy G.K."/>
            <person name="Gryganskyi A."/>
            <person name="Culley D."/>
            <person name="Magnuson J.K."/>
            <person name="James T.Y."/>
            <person name="O'Malley M.A."/>
            <person name="Stajich J.E."/>
            <person name="Spatafora J.W."/>
            <person name="Visel A."/>
            <person name="Grigoriev I.V."/>
        </authorList>
    </citation>
    <scope>NUCLEOTIDE SEQUENCE [LARGE SCALE GENOMIC DNA]</scope>
    <source>
        <strain evidence="8 9">NRRL 1336</strain>
    </source>
</reference>
<feature type="compositionally biased region" description="Polar residues" evidence="5">
    <location>
        <begin position="381"/>
        <end position="391"/>
    </location>
</feature>
<keyword evidence="9" id="KW-1185">Reference proteome</keyword>
<proteinExistence type="inferred from homology"/>
<dbReference type="CDD" id="cd00590">
    <property type="entry name" value="RRM_SF"/>
    <property type="match status" value="1"/>
</dbReference>
<dbReference type="STRING" id="90262.A0A1X2I690"/>
<feature type="domain" description="RRM" evidence="6">
    <location>
        <begin position="135"/>
        <end position="208"/>
    </location>
</feature>
<dbReference type="EMBL" id="MCGE01000025">
    <property type="protein sequence ID" value="ORZ10244.1"/>
    <property type="molecule type" value="Genomic_DNA"/>
</dbReference>
<dbReference type="SUPFAM" id="SSF54928">
    <property type="entry name" value="RNA-binding domain, RBD"/>
    <property type="match status" value="2"/>
</dbReference>
<evidence type="ECO:0000256" key="4">
    <source>
        <dbReference type="PROSITE-ProRule" id="PRU00176"/>
    </source>
</evidence>
<feature type="region of interest" description="Disordered" evidence="5">
    <location>
        <begin position="461"/>
        <end position="517"/>
    </location>
</feature>
<feature type="compositionally biased region" description="Low complexity" evidence="5">
    <location>
        <begin position="568"/>
        <end position="588"/>
    </location>
</feature>
<dbReference type="InterPro" id="IPR000504">
    <property type="entry name" value="RRM_dom"/>
</dbReference>
<comment type="caution">
    <text evidence="8">The sequence shown here is derived from an EMBL/GenBank/DDBJ whole genome shotgun (WGS) entry which is preliminary data.</text>
</comment>
<dbReference type="FunFam" id="3.30.70.330:FF:000383">
    <property type="entry name" value="Sex lethal, isoform D"/>
    <property type="match status" value="1"/>
</dbReference>
<accession>A0A1X2I690</accession>
<feature type="compositionally biased region" description="Polar residues" evidence="5">
    <location>
        <begin position="217"/>
        <end position="228"/>
    </location>
</feature>
<dbReference type="SMART" id="SM00360">
    <property type="entry name" value="RRM"/>
    <property type="match status" value="2"/>
</dbReference>
<feature type="compositionally biased region" description="Polar residues" evidence="5">
    <location>
        <begin position="347"/>
        <end position="367"/>
    </location>
</feature>
<evidence type="ECO:0000256" key="3">
    <source>
        <dbReference type="ARBA" id="ARBA00022884"/>
    </source>
</evidence>
<dbReference type="PROSITE" id="PS51309">
    <property type="entry name" value="PABC"/>
    <property type="match status" value="1"/>
</dbReference>
<dbReference type="Gene3D" id="3.30.70.330">
    <property type="match status" value="3"/>
</dbReference>
<dbReference type="GO" id="GO:0005737">
    <property type="term" value="C:cytoplasm"/>
    <property type="evidence" value="ECO:0007669"/>
    <property type="project" value="UniProtKB-ARBA"/>
</dbReference>
<feature type="compositionally biased region" description="Polar residues" evidence="5">
    <location>
        <begin position="461"/>
        <end position="493"/>
    </location>
</feature>
<keyword evidence="3 4" id="KW-0694">RNA-binding</keyword>
<dbReference type="Gene3D" id="1.10.1900.10">
    <property type="entry name" value="c-terminal domain of poly(a) binding protein"/>
    <property type="match status" value="2"/>
</dbReference>
<dbReference type="GO" id="GO:0003729">
    <property type="term" value="F:mRNA binding"/>
    <property type="evidence" value="ECO:0007669"/>
    <property type="project" value="UniProtKB-ARBA"/>
</dbReference>
<feature type="compositionally biased region" description="Low complexity" evidence="5">
    <location>
        <begin position="718"/>
        <end position="736"/>
    </location>
</feature>
<comment type="similarity">
    <text evidence="1">Belongs to the polyadenylate-binding protein type-1 family.</text>
</comment>
<feature type="region of interest" description="Disordered" evidence="5">
    <location>
        <begin position="217"/>
        <end position="237"/>
    </location>
</feature>
<dbReference type="InterPro" id="IPR036053">
    <property type="entry name" value="PABP-dom"/>
</dbReference>
<dbReference type="SUPFAM" id="SSF63570">
    <property type="entry name" value="PABC (PABP) domain"/>
    <property type="match status" value="1"/>
</dbReference>
<dbReference type="GO" id="GO:0009967">
    <property type="term" value="P:positive regulation of signal transduction"/>
    <property type="evidence" value="ECO:0007669"/>
    <property type="project" value="UniProtKB-ARBA"/>
</dbReference>
<evidence type="ECO:0000256" key="5">
    <source>
        <dbReference type="SAM" id="MobiDB-lite"/>
    </source>
</evidence>
<name>A0A1X2I690_9FUNG</name>
<sequence>MTDVIKAVVKLPPKNRQSIALKNNHDDYPPPQQQKPKESLQYDSYLVSDWLYMQVPSAIGEYDILDLLQTCHPQDIHLTEQPFPELSSGYMTFPTKDHADLAFTLFNGANFSNGMRLSLYMNPLTSEGDPEPTADILQVQNLPPNSTNKSLYDLFRPFGPMSLCKVVVEQGTVDFHGAALIQYYHANNADHAVSFMNNRRIQENIITLFPLVSSKRQQSNPEVDSQHGNHVKPGSDPNPVDYTNLYIKNLDLNAKSSDLFKHFRKFGHIISARVMKNARTNQSKGFGFVSFINAEEANRALHGMNGRFILSKTVQVAFHEPKKSRNEKSGGGDTDQQQQDGNDNGNSHFGRTPPSNTIDIRNSTPTHLSHMAAPYSPPTPQTNYSLQSPVPQQHHRSHLHQTQQQQQQQQQQHQNQSTHQYQSAHQHYQSPAYQQQQQLQSNQQYHSQHILNEDSTPYRSLASKKSQTFSKNGQQPLSLGNGSVSELNTTSSHHSPRTNDHNGNVYPATSNSKKGTMDYDHSYLNYSATRKQQLGIFNSNSTTPHSLSTLASGASIQAPPPPMGHHQSPSSSLSTTATTTTTTSYKTTAARKGPTMRRRGSIESICSVMTETSTNTQRQRLTNAILQCGDETVDQIDDIVDMLLTLKKRERSLCLFNPDFLKSKVQQAKNALETFDEDEDDDDDDVDNNYEPATAATVQLPPPPPPPSSSQTSGNQVTLSKTSNNNKKTANDSSSSHDGNRGSFGKHTCHPSPAPSTKEENMDAFLTSLDGMVMHEKKQKLGDRLFPLVKATGVKHAPKITIRLLDTIPLHELAHLMHMESSLRTKIDQVMTGELHLTS</sequence>
<dbReference type="PROSITE" id="PS50102">
    <property type="entry name" value="RRM"/>
    <property type="match status" value="2"/>
</dbReference>
<evidence type="ECO:0000256" key="2">
    <source>
        <dbReference type="ARBA" id="ARBA00022737"/>
    </source>
</evidence>
<dbReference type="InterPro" id="IPR012677">
    <property type="entry name" value="Nucleotide-bd_a/b_plait_sf"/>
</dbReference>
<dbReference type="GO" id="GO:0010629">
    <property type="term" value="P:negative regulation of gene expression"/>
    <property type="evidence" value="ECO:0007669"/>
    <property type="project" value="UniProtKB-ARBA"/>
</dbReference>
<feature type="compositionally biased region" description="Low complexity" evidence="5">
    <location>
        <begin position="400"/>
        <end position="446"/>
    </location>
</feature>
<feature type="region of interest" description="Disordered" evidence="5">
    <location>
        <begin position="19"/>
        <end position="38"/>
    </location>
</feature>
<dbReference type="Pfam" id="PF00658">
    <property type="entry name" value="MLLE"/>
    <property type="match status" value="1"/>
</dbReference>
<feature type="region of interest" description="Disordered" evidence="5">
    <location>
        <begin position="547"/>
        <end position="599"/>
    </location>
</feature>
<dbReference type="InterPro" id="IPR035979">
    <property type="entry name" value="RBD_domain_sf"/>
</dbReference>
<dbReference type="SMART" id="SM00517">
    <property type="entry name" value="PolyA"/>
    <property type="match status" value="1"/>
</dbReference>
<dbReference type="OrthoDB" id="6159137at2759"/>
<dbReference type="Pfam" id="PF00076">
    <property type="entry name" value="RRM_1"/>
    <property type="match status" value="2"/>
</dbReference>
<feature type="compositionally biased region" description="Acidic residues" evidence="5">
    <location>
        <begin position="674"/>
        <end position="688"/>
    </location>
</feature>
<feature type="compositionally biased region" description="Basic and acidic residues" evidence="5">
    <location>
        <begin position="320"/>
        <end position="330"/>
    </location>
</feature>
<feature type="region of interest" description="Disordered" evidence="5">
    <location>
        <begin position="320"/>
        <end position="446"/>
    </location>
</feature>
<dbReference type="AlphaFoldDB" id="A0A1X2I690"/>
<evidence type="ECO:0000313" key="9">
    <source>
        <dbReference type="Proteomes" id="UP000193560"/>
    </source>
</evidence>
<evidence type="ECO:0000259" key="6">
    <source>
        <dbReference type="PROSITE" id="PS50102"/>
    </source>
</evidence>
<gene>
    <name evidence="8" type="ORF">BCR42DRAFT_423050</name>
</gene>
<dbReference type="InterPro" id="IPR052462">
    <property type="entry name" value="SLIRP/GR-RBP-like"/>
</dbReference>
<dbReference type="Proteomes" id="UP000193560">
    <property type="component" value="Unassembled WGS sequence"/>
</dbReference>
<feature type="domain" description="PABC" evidence="7">
    <location>
        <begin position="761"/>
        <end position="839"/>
    </location>
</feature>
<evidence type="ECO:0000256" key="1">
    <source>
        <dbReference type="ARBA" id="ARBA00008557"/>
    </source>
</evidence>
<feature type="region of interest" description="Disordered" evidence="5">
    <location>
        <begin position="674"/>
        <end position="759"/>
    </location>
</feature>
<evidence type="ECO:0000313" key="8">
    <source>
        <dbReference type="EMBL" id="ORZ10244.1"/>
    </source>
</evidence>
<organism evidence="8 9">
    <name type="scientific">Absidia repens</name>
    <dbReference type="NCBI Taxonomy" id="90262"/>
    <lineage>
        <taxon>Eukaryota</taxon>
        <taxon>Fungi</taxon>
        <taxon>Fungi incertae sedis</taxon>
        <taxon>Mucoromycota</taxon>
        <taxon>Mucoromycotina</taxon>
        <taxon>Mucoromycetes</taxon>
        <taxon>Mucorales</taxon>
        <taxon>Cunninghamellaceae</taxon>
        <taxon>Absidia</taxon>
    </lineage>
</organism>
<feature type="compositionally biased region" description="Low complexity" evidence="5">
    <location>
        <begin position="334"/>
        <end position="346"/>
    </location>
</feature>